<organism evidence="12 13">
    <name type="scientific">Sinocyclocheilus grahami</name>
    <name type="common">Dianchi golden-line fish</name>
    <name type="synonym">Barbus grahami</name>
    <dbReference type="NCBI Taxonomy" id="75366"/>
    <lineage>
        <taxon>Eukaryota</taxon>
        <taxon>Metazoa</taxon>
        <taxon>Chordata</taxon>
        <taxon>Craniata</taxon>
        <taxon>Vertebrata</taxon>
        <taxon>Euteleostomi</taxon>
        <taxon>Actinopterygii</taxon>
        <taxon>Neopterygii</taxon>
        <taxon>Teleostei</taxon>
        <taxon>Ostariophysi</taxon>
        <taxon>Cypriniformes</taxon>
        <taxon>Cyprinidae</taxon>
        <taxon>Cyprininae</taxon>
        <taxon>Sinocyclocheilus</taxon>
    </lineage>
</organism>
<evidence type="ECO:0000259" key="11">
    <source>
        <dbReference type="PROSITE" id="PS50835"/>
    </source>
</evidence>
<dbReference type="InterPro" id="IPR013783">
    <property type="entry name" value="Ig-like_fold"/>
</dbReference>
<proteinExistence type="predicted"/>
<dbReference type="InterPro" id="IPR007110">
    <property type="entry name" value="Ig-like_dom"/>
</dbReference>
<dbReference type="InterPro" id="IPR051713">
    <property type="entry name" value="T-cell_Activation_Regulation"/>
</dbReference>
<keyword evidence="3" id="KW-0812">Transmembrane</keyword>
<evidence type="ECO:0000256" key="1">
    <source>
        <dbReference type="ARBA" id="ARBA00004251"/>
    </source>
</evidence>
<evidence type="ECO:0000256" key="5">
    <source>
        <dbReference type="ARBA" id="ARBA00022989"/>
    </source>
</evidence>
<dbReference type="Ensembl" id="ENSSGRT00000084368.1">
    <property type="protein sequence ID" value="ENSSGRP00000079227.1"/>
    <property type="gene ID" value="ENSSGRG00000040128.1"/>
</dbReference>
<dbReference type="InParanoid" id="A0A672QT60"/>
<evidence type="ECO:0000256" key="10">
    <source>
        <dbReference type="ARBA" id="ARBA00023319"/>
    </source>
</evidence>
<dbReference type="Proteomes" id="UP000472262">
    <property type="component" value="Unassembled WGS sequence"/>
</dbReference>
<evidence type="ECO:0000256" key="3">
    <source>
        <dbReference type="ARBA" id="ARBA00022692"/>
    </source>
</evidence>
<dbReference type="GO" id="GO:0071222">
    <property type="term" value="P:cellular response to lipopolysaccharide"/>
    <property type="evidence" value="ECO:0007669"/>
    <property type="project" value="TreeGrafter"/>
</dbReference>
<keyword evidence="9" id="KW-0325">Glycoprotein</keyword>
<protein>
    <recommendedName>
        <fullName evidence="11">Ig-like domain-containing protein</fullName>
    </recommendedName>
</protein>
<evidence type="ECO:0000256" key="6">
    <source>
        <dbReference type="ARBA" id="ARBA00023136"/>
    </source>
</evidence>
<evidence type="ECO:0000256" key="2">
    <source>
        <dbReference type="ARBA" id="ARBA00022475"/>
    </source>
</evidence>
<dbReference type="GO" id="GO:0007166">
    <property type="term" value="P:cell surface receptor signaling pathway"/>
    <property type="evidence" value="ECO:0007669"/>
    <property type="project" value="TreeGrafter"/>
</dbReference>
<sequence>MEVEWRRTDSETLVHLYQDGESRAEAQQQDYQNRANFFTDQIQRGNFSLQLDKLRAEDEGQYKCKVHSQQESVSTYLRLWVKMPL</sequence>
<evidence type="ECO:0000256" key="7">
    <source>
        <dbReference type="ARBA" id="ARBA00023157"/>
    </source>
</evidence>
<keyword evidence="6" id="KW-0472">Membrane</keyword>
<keyword evidence="2" id="KW-1003">Cell membrane</keyword>
<dbReference type="GO" id="GO:0042130">
    <property type="term" value="P:negative regulation of T cell proliferation"/>
    <property type="evidence" value="ECO:0007669"/>
    <property type="project" value="TreeGrafter"/>
</dbReference>
<dbReference type="PANTHER" id="PTHR25466:SF14">
    <property type="entry name" value="BUTYROPHILIN SUBFAMILY 2 MEMBER A2-LIKE-RELATED"/>
    <property type="match status" value="1"/>
</dbReference>
<dbReference type="InterPro" id="IPR036179">
    <property type="entry name" value="Ig-like_dom_sf"/>
</dbReference>
<reference evidence="12" key="2">
    <citation type="submission" date="2025-09" db="UniProtKB">
        <authorList>
            <consortium name="Ensembl"/>
        </authorList>
    </citation>
    <scope>IDENTIFICATION</scope>
</reference>
<evidence type="ECO:0000256" key="8">
    <source>
        <dbReference type="ARBA" id="ARBA00023170"/>
    </source>
</evidence>
<dbReference type="Pfam" id="PF07686">
    <property type="entry name" value="V-set"/>
    <property type="match status" value="1"/>
</dbReference>
<dbReference type="GO" id="GO:0009897">
    <property type="term" value="C:external side of plasma membrane"/>
    <property type="evidence" value="ECO:0007669"/>
    <property type="project" value="TreeGrafter"/>
</dbReference>
<keyword evidence="10" id="KW-0393">Immunoglobulin domain</keyword>
<accession>A0A672QT60</accession>
<dbReference type="GO" id="GO:0006955">
    <property type="term" value="P:immune response"/>
    <property type="evidence" value="ECO:0007669"/>
    <property type="project" value="TreeGrafter"/>
</dbReference>
<reference evidence="12" key="1">
    <citation type="submission" date="2025-08" db="UniProtKB">
        <authorList>
            <consortium name="Ensembl"/>
        </authorList>
    </citation>
    <scope>IDENTIFICATION</scope>
</reference>
<dbReference type="GO" id="GO:0031295">
    <property type="term" value="P:T cell costimulation"/>
    <property type="evidence" value="ECO:0007669"/>
    <property type="project" value="TreeGrafter"/>
</dbReference>
<keyword evidence="4" id="KW-0732">Signal</keyword>
<dbReference type="SUPFAM" id="SSF48726">
    <property type="entry name" value="Immunoglobulin"/>
    <property type="match status" value="1"/>
</dbReference>
<keyword evidence="5" id="KW-1133">Transmembrane helix</keyword>
<dbReference type="AlphaFoldDB" id="A0A672QT60"/>
<feature type="domain" description="Ig-like" evidence="11">
    <location>
        <begin position="1"/>
        <end position="74"/>
    </location>
</feature>
<dbReference type="InterPro" id="IPR013106">
    <property type="entry name" value="Ig_V-set"/>
</dbReference>
<evidence type="ECO:0000313" key="13">
    <source>
        <dbReference type="Proteomes" id="UP000472262"/>
    </source>
</evidence>
<dbReference type="Gene3D" id="2.60.40.10">
    <property type="entry name" value="Immunoglobulins"/>
    <property type="match status" value="1"/>
</dbReference>
<evidence type="ECO:0000256" key="4">
    <source>
        <dbReference type="ARBA" id="ARBA00022729"/>
    </source>
</evidence>
<dbReference type="PROSITE" id="PS50835">
    <property type="entry name" value="IG_LIKE"/>
    <property type="match status" value="1"/>
</dbReference>
<evidence type="ECO:0000256" key="9">
    <source>
        <dbReference type="ARBA" id="ARBA00023180"/>
    </source>
</evidence>
<name>A0A672QT60_SINGR</name>
<keyword evidence="7" id="KW-1015">Disulfide bond</keyword>
<dbReference type="GO" id="GO:0042102">
    <property type="term" value="P:positive regulation of T cell proliferation"/>
    <property type="evidence" value="ECO:0007669"/>
    <property type="project" value="TreeGrafter"/>
</dbReference>
<keyword evidence="13" id="KW-1185">Reference proteome</keyword>
<keyword evidence="8" id="KW-0675">Receptor</keyword>
<comment type="subcellular location">
    <subcellularLocation>
        <location evidence="1">Cell membrane</location>
        <topology evidence="1">Single-pass type I membrane protein</topology>
    </subcellularLocation>
</comment>
<evidence type="ECO:0000313" key="12">
    <source>
        <dbReference type="Ensembl" id="ENSSGRP00000079227.1"/>
    </source>
</evidence>
<dbReference type="PANTHER" id="PTHR25466">
    <property type="entry name" value="T-LYMPHOCYTE ACTIVATION ANTIGEN"/>
    <property type="match status" value="1"/>
</dbReference>